<accession>A0A517R4A8</accession>
<dbReference type="PANTHER" id="PTHR43133">
    <property type="entry name" value="RNA POLYMERASE ECF-TYPE SIGMA FACTO"/>
    <property type="match status" value="1"/>
</dbReference>
<sequence>MTSFFSSSDHDDSEFVVLITKSQRAIYGYILSLEPNRNAADDILQRTNVVLWQKQNQFERGSSFLAWACRTAYFEVLAFRKEVARRRVRVDATLLQQVADRSLGIAEELNDATERLTQCVERLASKDAELLRLRYTEGHSVKEISTIAGRTEKAIYRALASIHARLLRCIRVGVSDGGRNT</sequence>
<dbReference type="InterPro" id="IPR007627">
    <property type="entry name" value="RNA_pol_sigma70_r2"/>
</dbReference>
<dbReference type="InterPro" id="IPR014284">
    <property type="entry name" value="RNA_pol_sigma-70_dom"/>
</dbReference>
<name>A0A517R4A8_9PLAN</name>
<gene>
    <name evidence="7" type="ORF">Pan189_31190</name>
</gene>
<feature type="domain" description="RNA polymerase sigma-70 region 2" evidence="5">
    <location>
        <begin position="18"/>
        <end position="79"/>
    </location>
</feature>
<dbReference type="InterPro" id="IPR013324">
    <property type="entry name" value="RNA_pol_sigma_r3/r4-like"/>
</dbReference>
<proteinExistence type="inferred from homology"/>
<keyword evidence="4" id="KW-0804">Transcription</keyword>
<dbReference type="Pfam" id="PF04542">
    <property type="entry name" value="Sigma70_r2"/>
    <property type="match status" value="1"/>
</dbReference>
<evidence type="ECO:0000313" key="7">
    <source>
        <dbReference type="EMBL" id="QDT38722.1"/>
    </source>
</evidence>
<dbReference type="KEGG" id="svp:Pan189_31190"/>
<evidence type="ECO:0000259" key="6">
    <source>
        <dbReference type="Pfam" id="PF08281"/>
    </source>
</evidence>
<dbReference type="GO" id="GO:0006352">
    <property type="term" value="P:DNA-templated transcription initiation"/>
    <property type="evidence" value="ECO:0007669"/>
    <property type="project" value="InterPro"/>
</dbReference>
<dbReference type="PANTHER" id="PTHR43133:SF51">
    <property type="entry name" value="RNA POLYMERASE SIGMA FACTOR"/>
    <property type="match status" value="1"/>
</dbReference>
<keyword evidence="3" id="KW-0731">Sigma factor</keyword>
<dbReference type="NCBIfam" id="TIGR02989">
    <property type="entry name" value="Sig-70_gvs1"/>
    <property type="match status" value="1"/>
</dbReference>
<protein>
    <submittedName>
        <fullName evidence="7">RNA polymerase sigma factor</fullName>
    </submittedName>
</protein>
<comment type="similarity">
    <text evidence="1">Belongs to the sigma-70 factor family. ECF subfamily.</text>
</comment>
<feature type="domain" description="RNA polymerase sigma factor 70 region 4 type 2" evidence="6">
    <location>
        <begin position="114"/>
        <end position="159"/>
    </location>
</feature>
<evidence type="ECO:0000313" key="8">
    <source>
        <dbReference type="Proteomes" id="UP000317318"/>
    </source>
</evidence>
<dbReference type="EMBL" id="CP036268">
    <property type="protein sequence ID" value="QDT38722.1"/>
    <property type="molecule type" value="Genomic_DNA"/>
</dbReference>
<dbReference type="GO" id="GO:0016987">
    <property type="term" value="F:sigma factor activity"/>
    <property type="evidence" value="ECO:0007669"/>
    <property type="project" value="UniProtKB-KW"/>
</dbReference>
<dbReference type="Proteomes" id="UP000317318">
    <property type="component" value="Chromosome"/>
</dbReference>
<dbReference type="InterPro" id="IPR013325">
    <property type="entry name" value="RNA_pol_sigma_r2"/>
</dbReference>
<organism evidence="7 8">
    <name type="scientific">Stratiformator vulcanicus</name>
    <dbReference type="NCBI Taxonomy" id="2527980"/>
    <lineage>
        <taxon>Bacteria</taxon>
        <taxon>Pseudomonadati</taxon>
        <taxon>Planctomycetota</taxon>
        <taxon>Planctomycetia</taxon>
        <taxon>Planctomycetales</taxon>
        <taxon>Planctomycetaceae</taxon>
        <taxon>Stratiformator</taxon>
    </lineage>
</organism>
<evidence type="ECO:0000259" key="5">
    <source>
        <dbReference type="Pfam" id="PF04542"/>
    </source>
</evidence>
<dbReference type="AlphaFoldDB" id="A0A517R4A8"/>
<dbReference type="Pfam" id="PF08281">
    <property type="entry name" value="Sigma70_r4_2"/>
    <property type="match status" value="1"/>
</dbReference>
<dbReference type="NCBIfam" id="TIGR02937">
    <property type="entry name" value="sigma70-ECF"/>
    <property type="match status" value="1"/>
</dbReference>
<reference evidence="7 8" key="1">
    <citation type="submission" date="2019-02" db="EMBL/GenBank/DDBJ databases">
        <title>Deep-cultivation of Planctomycetes and their phenomic and genomic characterization uncovers novel biology.</title>
        <authorList>
            <person name="Wiegand S."/>
            <person name="Jogler M."/>
            <person name="Boedeker C."/>
            <person name="Pinto D."/>
            <person name="Vollmers J."/>
            <person name="Rivas-Marin E."/>
            <person name="Kohn T."/>
            <person name="Peeters S.H."/>
            <person name="Heuer A."/>
            <person name="Rast P."/>
            <person name="Oberbeckmann S."/>
            <person name="Bunk B."/>
            <person name="Jeske O."/>
            <person name="Meyerdierks A."/>
            <person name="Storesund J.E."/>
            <person name="Kallscheuer N."/>
            <person name="Luecker S."/>
            <person name="Lage O.M."/>
            <person name="Pohl T."/>
            <person name="Merkel B.J."/>
            <person name="Hornburger P."/>
            <person name="Mueller R.-W."/>
            <person name="Bruemmer F."/>
            <person name="Labrenz M."/>
            <person name="Spormann A.M."/>
            <person name="Op den Camp H."/>
            <person name="Overmann J."/>
            <person name="Amann R."/>
            <person name="Jetten M.S.M."/>
            <person name="Mascher T."/>
            <person name="Medema M.H."/>
            <person name="Devos D.P."/>
            <person name="Kaster A.-K."/>
            <person name="Ovreas L."/>
            <person name="Rohde M."/>
            <person name="Galperin M.Y."/>
            <person name="Jogler C."/>
        </authorList>
    </citation>
    <scope>NUCLEOTIDE SEQUENCE [LARGE SCALE GENOMIC DNA]</scope>
    <source>
        <strain evidence="7 8">Pan189</strain>
    </source>
</reference>
<dbReference type="InterPro" id="IPR039425">
    <property type="entry name" value="RNA_pol_sigma-70-like"/>
</dbReference>
<evidence type="ECO:0000256" key="2">
    <source>
        <dbReference type="ARBA" id="ARBA00023015"/>
    </source>
</evidence>
<dbReference type="SUPFAM" id="SSF88946">
    <property type="entry name" value="Sigma2 domain of RNA polymerase sigma factors"/>
    <property type="match status" value="1"/>
</dbReference>
<keyword evidence="2" id="KW-0805">Transcription regulation</keyword>
<evidence type="ECO:0000256" key="1">
    <source>
        <dbReference type="ARBA" id="ARBA00010641"/>
    </source>
</evidence>
<dbReference type="SUPFAM" id="SSF88659">
    <property type="entry name" value="Sigma3 and sigma4 domains of RNA polymerase sigma factors"/>
    <property type="match status" value="1"/>
</dbReference>
<dbReference type="Gene3D" id="1.10.1740.10">
    <property type="match status" value="1"/>
</dbReference>
<dbReference type="OrthoDB" id="6383365at2"/>
<dbReference type="InterPro" id="IPR036388">
    <property type="entry name" value="WH-like_DNA-bd_sf"/>
</dbReference>
<dbReference type="InterPro" id="IPR014331">
    <property type="entry name" value="RNA_pol_sigma70_ECF_RHOBA"/>
</dbReference>
<evidence type="ECO:0000256" key="4">
    <source>
        <dbReference type="ARBA" id="ARBA00023163"/>
    </source>
</evidence>
<dbReference type="Gene3D" id="1.10.10.10">
    <property type="entry name" value="Winged helix-like DNA-binding domain superfamily/Winged helix DNA-binding domain"/>
    <property type="match status" value="1"/>
</dbReference>
<evidence type="ECO:0000256" key="3">
    <source>
        <dbReference type="ARBA" id="ARBA00023082"/>
    </source>
</evidence>
<keyword evidence="8" id="KW-1185">Reference proteome</keyword>
<dbReference type="RefSeq" id="WP_145364803.1">
    <property type="nucleotide sequence ID" value="NZ_CP036268.1"/>
</dbReference>
<dbReference type="InterPro" id="IPR013249">
    <property type="entry name" value="RNA_pol_sigma70_r4_t2"/>
</dbReference>
<dbReference type="GO" id="GO:0003677">
    <property type="term" value="F:DNA binding"/>
    <property type="evidence" value="ECO:0007669"/>
    <property type="project" value="InterPro"/>
</dbReference>